<dbReference type="RefSeq" id="WP_143342730.1">
    <property type="nucleotide sequence ID" value="NZ_JAGIOO010000001.1"/>
</dbReference>
<reference evidence="2 3" key="1">
    <citation type="submission" date="2021-03" db="EMBL/GenBank/DDBJ databases">
        <title>Sequencing the genomes of 1000 actinobacteria strains.</title>
        <authorList>
            <person name="Klenk H.-P."/>
        </authorList>
    </citation>
    <scope>NUCLEOTIDE SEQUENCE [LARGE SCALE GENOMIC DNA]</scope>
    <source>
        <strain evidence="2 3">DSM 44580</strain>
    </source>
</reference>
<accession>A0ABS5AGV7</accession>
<comment type="caution">
    <text evidence="2">The sequence shown here is derived from an EMBL/GenBank/DDBJ whole genome shotgun (WGS) entry which is preliminary data.</text>
</comment>
<protein>
    <recommendedName>
        <fullName evidence="4">DUF3011 domain-containing protein</fullName>
    </recommendedName>
</protein>
<evidence type="ECO:0000313" key="2">
    <source>
        <dbReference type="EMBL" id="MBP2475814.1"/>
    </source>
</evidence>
<evidence type="ECO:0008006" key="4">
    <source>
        <dbReference type="Google" id="ProtNLM"/>
    </source>
</evidence>
<feature type="chain" id="PRO_5045363945" description="DUF3011 domain-containing protein" evidence="1">
    <location>
        <begin position="31"/>
        <end position="170"/>
    </location>
</feature>
<organism evidence="2 3">
    <name type="scientific">Crossiella equi</name>
    <dbReference type="NCBI Taxonomy" id="130796"/>
    <lineage>
        <taxon>Bacteria</taxon>
        <taxon>Bacillati</taxon>
        <taxon>Actinomycetota</taxon>
        <taxon>Actinomycetes</taxon>
        <taxon>Pseudonocardiales</taxon>
        <taxon>Pseudonocardiaceae</taxon>
        <taxon>Crossiella</taxon>
    </lineage>
</organism>
<keyword evidence="3" id="KW-1185">Reference proteome</keyword>
<keyword evidence="1" id="KW-0732">Signal</keyword>
<dbReference type="Proteomes" id="UP001519363">
    <property type="component" value="Unassembled WGS sequence"/>
</dbReference>
<gene>
    <name evidence="2" type="ORF">JOF53_004686</name>
</gene>
<proteinExistence type="predicted"/>
<name>A0ABS5AGV7_9PSEU</name>
<dbReference type="EMBL" id="JAGIOO010000001">
    <property type="protein sequence ID" value="MBP2475814.1"/>
    <property type="molecule type" value="Genomic_DNA"/>
</dbReference>
<evidence type="ECO:0000313" key="3">
    <source>
        <dbReference type="Proteomes" id="UP001519363"/>
    </source>
</evidence>
<sequence>MKTMFVNRRPVLVVLLSAVALLFFGGVSQAAPTRVSASDYCSEVFKDRNEAAGYDHQICLSQAEEGQLKVQVRGDCLWSYGGWFWGKPPSKCRTAEARYTMTAPDSARSNEDMSTREALDGRVDATGKSFKCSAGKYKVELYYKIEMMGLSGKWSRQLEHQRAVELQVSC</sequence>
<feature type="signal peptide" evidence="1">
    <location>
        <begin position="1"/>
        <end position="30"/>
    </location>
</feature>
<evidence type="ECO:0000256" key="1">
    <source>
        <dbReference type="SAM" id="SignalP"/>
    </source>
</evidence>